<dbReference type="AlphaFoldDB" id="A0A382QG53"/>
<keyword evidence="2" id="KW-0378">Hydrolase</keyword>
<keyword evidence="3" id="KW-0269">Exonuclease</keyword>
<proteinExistence type="predicted"/>
<accession>A0A382QG53</accession>
<evidence type="ECO:0000259" key="4">
    <source>
        <dbReference type="Pfam" id="PF08206"/>
    </source>
</evidence>
<keyword evidence="1" id="KW-0540">Nuclease</keyword>
<evidence type="ECO:0000313" key="5">
    <source>
        <dbReference type="EMBL" id="SVC84509.1"/>
    </source>
</evidence>
<feature type="domain" description="Ribonuclease B N-terminal OB" evidence="4">
    <location>
        <begin position="71"/>
        <end position="112"/>
    </location>
</feature>
<name>A0A382QG53_9ZZZZ</name>
<protein>
    <recommendedName>
        <fullName evidence="4">Ribonuclease B N-terminal OB domain-containing protein</fullName>
    </recommendedName>
</protein>
<dbReference type="InterPro" id="IPR013223">
    <property type="entry name" value="RNase_B_OB_dom"/>
</dbReference>
<gene>
    <name evidence="5" type="ORF">METZ01_LOCUS337363</name>
</gene>
<reference evidence="5" key="1">
    <citation type="submission" date="2018-05" db="EMBL/GenBank/DDBJ databases">
        <authorList>
            <person name="Lanie J.A."/>
            <person name="Ng W.-L."/>
            <person name="Kazmierczak K.M."/>
            <person name="Andrzejewski T.M."/>
            <person name="Davidsen T.M."/>
            <person name="Wayne K.J."/>
            <person name="Tettelin H."/>
            <person name="Glass J.I."/>
            <person name="Rusch D."/>
            <person name="Podicherti R."/>
            <person name="Tsui H.-C.T."/>
            <person name="Winkler M.E."/>
        </authorList>
    </citation>
    <scope>NUCLEOTIDE SEQUENCE</scope>
</reference>
<organism evidence="5">
    <name type="scientific">marine metagenome</name>
    <dbReference type="NCBI Taxonomy" id="408172"/>
    <lineage>
        <taxon>unclassified sequences</taxon>
        <taxon>metagenomes</taxon>
        <taxon>ecological metagenomes</taxon>
    </lineage>
</organism>
<feature type="non-terminal residue" evidence="5">
    <location>
        <position position="113"/>
    </location>
</feature>
<dbReference type="Pfam" id="PF08206">
    <property type="entry name" value="OB_RNB"/>
    <property type="match status" value="1"/>
</dbReference>
<evidence type="ECO:0000256" key="1">
    <source>
        <dbReference type="ARBA" id="ARBA00022722"/>
    </source>
</evidence>
<dbReference type="SUPFAM" id="SSF50249">
    <property type="entry name" value="Nucleic acid-binding proteins"/>
    <property type="match status" value="1"/>
</dbReference>
<sequence>MRPSRDNILAFLKSPEYRPSRIRELARHLNVPHAAYRAFRRLIHDMVASGDLVELRRKRIALPGGDGFVIGKVQGHQGGFGFVNVSPDAPDVFIAATNMGRALHGDSVMVRLY</sequence>
<evidence type="ECO:0000256" key="3">
    <source>
        <dbReference type="ARBA" id="ARBA00022839"/>
    </source>
</evidence>
<dbReference type="GO" id="GO:0004527">
    <property type="term" value="F:exonuclease activity"/>
    <property type="evidence" value="ECO:0007669"/>
    <property type="project" value="UniProtKB-KW"/>
</dbReference>
<dbReference type="InterPro" id="IPR012340">
    <property type="entry name" value="NA-bd_OB-fold"/>
</dbReference>
<dbReference type="Gene3D" id="2.40.50.140">
    <property type="entry name" value="Nucleic acid-binding proteins"/>
    <property type="match status" value="1"/>
</dbReference>
<dbReference type="EMBL" id="UINC01114299">
    <property type="protein sequence ID" value="SVC84509.1"/>
    <property type="molecule type" value="Genomic_DNA"/>
</dbReference>
<evidence type="ECO:0000256" key="2">
    <source>
        <dbReference type="ARBA" id="ARBA00022801"/>
    </source>
</evidence>